<protein>
    <submittedName>
        <fullName evidence="2">Uncharacterized protein</fullName>
    </submittedName>
</protein>
<evidence type="ECO:0000313" key="2">
    <source>
        <dbReference type="EMBL" id="PWN87942.1"/>
    </source>
</evidence>
<dbReference type="GeneID" id="37046131"/>
<keyword evidence="3" id="KW-1185">Reference proteome</keyword>
<gene>
    <name evidence="2" type="ORF">FA10DRAFT_288638</name>
</gene>
<dbReference type="RefSeq" id="XP_025375140.1">
    <property type="nucleotide sequence ID" value="XM_025524215.1"/>
</dbReference>
<reference evidence="2 3" key="1">
    <citation type="journal article" date="2018" name="Mol. Biol. Evol.">
        <title>Broad Genomic Sampling Reveals a Smut Pathogenic Ancestry of the Fungal Clade Ustilaginomycotina.</title>
        <authorList>
            <person name="Kijpornyongpan T."/>
            <person name="Mondo S.J."/>
            <person name="Barry K."/>
            <person name="Sandor L."/>
            <person name="Lee J."/>
            <person name="Lipzen A."/>
            <person name="Pangilinan J."/>
            <person name="LaButti K."/>
            <person name="Hainaut M."/>
            <person name="Henrissat B."/>
            <person name="Grigoriev I.V."/>
            <person name="Spatafora J.W."/>
            <person name="Aime M.C."/>
        </authorList>
    </citation>
    <scope>NUCLEOTIDE SEQUENCE [LARGE SCALE GENOMIC DNA]</scope>
    <source>
        <strain evidence="2 3">MCA 4198</strain>
    </source>
</reference>
<dbReference type="Proteomes" id="UP000245768">
    <property type="component" value="Unassembled WGS sequence"/>
</dbReference>
<organism evidence="2 3">
    <name type="scientific">Acaromyces ingoldii</name>
    <dbReference type="NCBI Taxonomy" id="215250"/>
    <lineage>
        <taxon>Eukaryota</taxon>
        <taxon>Fungi</taxon>
        <taxon>Dikarya</taxon>
        <taxon>Basidiomycota</taxon>
        <taxon>Ustilaginomycotina</taxon>
        <taxon>Exobasidiomycetes</taxon>
        <taxon>Exobasidiales</taxon>
        <taxon>Cryptobasidiaceae</taxon>
        <taxon>Acaromyces</taxon>
    </lineage>
</organism>
<feature type="region of interest" description="Disordered" evidence="1">
    <location>
        <begin position="102"/>
        <end position="192"/>
    </location>
</feature>
<feature type="compositionally biased region" description="Polar residues" evidence="1">
    <location>
        <begin position="131"/>
        <end position="144"/>
    </location>
</feature>
<feature type="compositionally biased region" description="Low complexity" evidence="1">
    <location>
        <begin position="102"/>
        <end position="119"/>
    </location>
</feature>
<proteinExistence type="predicted"/>
<name>A0A316YFG6_9BASI</name>
<feature type="compositionally biased region" description="Polar residues" evidence="1">
    <location>
        <begin position="178"/>
        <end position="189"/>
    </location>
</feature>
<evidence type="ECO:0000256" key="1">
    <source>
        <dbReference type="SAM" id="MobiDB-lite"/>
    </source>
</evidence>
<dbReference type="AlphaFoldDB" id="A0A316YFG6"/>
<dbReference type="EMBL" id="KZ819639">
    <property type="protein sequence ID" value="PWN87942.1"/>
    <property type="molecule type" value="Genomic_DNA"/>
</dbReference>
<accession>A0A316YFG6</accession>
<dbReference type="InParanoid" id="A0A316YFG6"/>
<evidence type="ECO:0000313" key="3">
    <source>
        <dbReference type="Proteomes" id="UP000245768"/>
    </source>
</evidence>
<sequence>MDIIQAQTLYPVAVRTLRLVAGRTIQQPRAVHAIIDGLVGYDDVLWRVPLTLSAAYLVHRGTASPRAETEAKERTRRSRRRRRRGDSSWLWWLLAGRDPASHTAARTAAARTTATSWTSERAKSVRAWVEDQQSQRGSDETVTASKCRRRQDPTLKPRLQSPEEQEEQQVRGGATPQAVPSPSSGTGNHPTGDLLLYHLGLNDAVGTPSW</sequence>